<dbReference type="InterPro" id="IPR046054">
    <property type="entry name" value="DUF6012"/>
</dbReference>
<dbReference type="AlphaFoldDB" id="A0A4Q7V6Z1"/>
<sequence>MNQSKTMLYHFVPRLLVYPGEPECSLIDFSCPTLGLELRGGIELTTRRPYPNKRYLVACRKIGQKAMKGFLVESRNRVDVFTTVTRWAIGADRIIHHYVQYNVNDAEQNAVTEDMPLWSAMWYGLGGLSDRRPAIAQDWTPAAAQPRMELIPRSRQGVYTDSLDADGRITKRTEVLNLHTVEWKPVFNSSYSFFERIPNVEMAFQADPNNRNLRR</sequence>
<proteinExistence type="predicted"/>
<keyword evidence="2" id="KW-1185">Reference proteome</keyword>
<reference evidence="1 2" key="1">
    <citation type="submission" date="2019-02" db="EMBL/GenBank/DDBJ databases">
        <title>Genomic Encyclopedia of Type Strains, Phase IV (KMG-IV): sequencing the most valuable type-strain genomes for metagenomic binning, comparative biology and taxonomic classification.</title>
        <authorList>
            <person name="Goeker M."/>
        </authorList>
    </citation>
    <scope>NUCLEOTIDE SEQUENCE [LARGE SCALE GENOMIC DNA]</scope>
    <source>
        <strain evidence="1 2">DSM 23814</strain>
    </source>
</reference>
<dbReference type="Proteomes" id="UP000293398">
    <property type="component" value="Unassembled WGS sequence"/>
</dbReference>
<dbReference type="RefSeq" id="WP_242612363.1">
    <property type="nucleotide sequence ID" value="NZ_SHKO01000006.1"/>
</dbReference>
<organism evidence="1 2">
    <name type="scientific">Advenella incenata</name>
    <dbReference type="NCBI Taxonomy" id="267800"/>
    <lineage>
        <taxon>Bacteria</taxon>
        <taxon>Pseudomonadati</taxon>
        <taxon>Pseudomonadota</taxon>
        <taxon>Betaproteobacteria</taxon>
        <taxon>Burkholderiales</taxon>
        <taxon>Alcaligenaceae</taxon>
    </lineage>
</organism>
<evidence type="ECO:0000313" key="2">
    <source>
        <dbReference type="Proteomes" id="UP000293398"/>
    </source>
</evidence>
<dbReference type="Pfam" id="PF19475">
    <property type="entry name" value="DUF6012"/>
    <property type="match status" value="1"/>
</dbReference>
<comment type="caution">
    <text evidence="1">The sequence shown here is derived from an EMBL/GenBank/DDBJ whole genome shotgun (WGS) entry which is preliminary data.</text>
</comment>
<accession>A0A4Q7V6Z1</accession>
<protein>
    <submittedName>
        <fullName evidence="1">Uncharacterized protein</fullName>
    </submittedName>
</protein>
<evidence type="ECO:0000313" key="1">
    <source>
        <dbReference type="EMBL" id="RZT91200.1"/>
    </source>
</evidence>
<name>A0A4Q7V6Z1_9BURK</name>
<gene>
    <name evidence="1" type="ORF">EV681_4554</name>
</gene>
<dbReference type="EMBL" id="SHKO01000006">
    <property type="protein sequence ID" value="RZT91200.1"/>
    <property type="molecule type" value="Genomic_DNA"/>
</dbReference>